<dbReference type="Proteomes" id="UP000051160">
    <property type="component" value="Unassembled WGS sequence"/>
</dbReference>
<dbReference type="SFLD" id="SFLDG01140">
    <property type="entry name" value="C2.B:_Phosphomannomutase_and_P"/>
    <property type="match status" value="1"/>
</dbReference>
<dbReference type="STRING" id="1423776.FD04_GL000701"/>
<dbReference type="AlphaFoldDB" id="A0A0R1LX21"/>
<keyword evidence="1" id="KW-0378">Hydrolase</keyword>
<dbReference type="NCBIfam" id="TIGR00099">
    <property type="entry name" value="Cof-subfamily"/>
    <property type="match status" value="1"/>
</dbReference>
<dbReference type="OrthoDB" id="9810101at2"/>
<evidence type="ECO:0000313" key="2">
    <source>
        <dbReference type="Proteomes" id="UP000051160"/>
    </source>
</evidence>
<dbReference type="Gene3D" id="3.30.1240.10">
    <property type="match status" value="1"/>
</dbReference>
<evidence type="ECO:0000313" key="1">
    <source>
        <dbReference type="EMBL" id="KRK97732.1"/>
    </source>
</evidence>
<protein>
    <submittedName>
        <fullName evidence="1">Cof family hydrolase</fullName>
    </submittedName>
</protein>
<keyword evidence="2" id="KW-1185">Reference proteome</keyword>
<dbReference type="NCBIfam" id="TIGR01484">
    <property type="entry name" value="HAD-SF-IIB"/>
    <property type="match status" value="1"/>
</dbReference>
<dbReference type="PROSITE" id="PS01229">
    <property type="entry name" value="COF_2"/>
    <property type="match status" value="1"/>
</dbReference>
<accession>A0A0R1LX21</accession>
<dbReference type="InterPro" id="IPR036412">
    <property type="entry name" value="HAD-like_sf"/>
</dbReference>
<dbReference type="PANTHER" id="PTHR10000:SF25">
    <property type="entry name" value="PHOSPHATASE YKRA-RELATED"/>
    <property type="match status" value="1"/>
</dbReference>
<dbReference type="GO" id="GO:0016791">
    <property type="term" value="F:phosphatase activity"/>
    <property type="evidence" value="ECO:0007669"/>
    <property type="project" value="TreeGrafter"/>
</dbReference>
<reference evidence="1 2" key="1">
    <citation type="journal article" date="2015" name="Genome Announc.">
        <title>Expanding the biotechnology potential of lactobacilli through comparative genomics of 213 strains and associated genera.</title>
        <authorList>
            <person name="Sun Z."/>
            <person name="Harris H.M."/>
            <person name="McCann A."/>
            <person name="Guo C."/>
            <person name="Argimon S."/>
            <person name="Zhang W."/>
            <person name="Yang X."/>
            <person name="Jeffery I.B."/>
            <person name="Cooney J.C."/>
            <person name="Kagawa T.F."/>
            <person name="Liu W."/>
            <person name="Song Y."/>
            <person name="Salvetti E."/>
            <person name="Wrobel A."/>
            <person name="Rasinkangas P."/>
            <person name="Parkhill J."/>
            <person name="Rea M.C."/>
            <person name="O'Sullivan O."/>
            <person name="Ritari J."/>
            <person name="Douillard F.P."/>
            <person name="Paul Ross R."/>
            <person name="Yang R."/>
            <person name="Briner A.E."/>
            <person name="Felis G.E."/>
            <person name="de Vos W.M."/>
            <person name="Barrangou R."/>
            <person name="Klaenhammer T.R."/>
            <person name="Caufield P.W."/>
            <person name="Cui Y."/>
            <person name="Zhang H."/>
            <person name="O'Toole P.W."/>
        </authorList>
    </citation>
    <scope>NUCLEOTIDE SEQUENCE [LARGE SCALE GENOMIC DNA]</scope>
    <source>
        <strain evidence="1 2">DSM 19909</strain>
    </source>
</reference>
<gene>
    <name evidence="1" type="ORF">FD04_GL000701</name>
</gene>
<name>A0A0R1LX21_9LACO</name>
<dbReference type="GO" id="GO:0000287">
    <property type="term" value="F:magnesium ion binding"/>
    <property type="evidence" value="ECO:0007669"/>
    <property type="project" value="TreeGrafter"/>
</dbReference>
<dbReference type="PATRIC" id="fig|1423776.4.peg.704"/>
<dbReference type="PANTHER" id="PTHR10000">
    <property type="entry name" value="PHOSPHOSERINE PHOSPHATASE"/>
    <property type="match status" value="1"/>
</dbReference>
<dbReference type="GO" id="GO:0005829">
    <property type="term" value="C:cytosol"/>
    <property type="evidence" value="ECO:0007669"/>
    <property type="project" value="TreeGrafter"/>
</dbReference>
<dbReference type="InterPro" id="IPR006379">
    <property type="entry name" value="HAD-SF_hydro_IIB"/>
</dbReference>
<dbReference type="SUPFAM" id="SSF56784">
    <property type="entry name" value="HAD-like"/>
    <property type="match status" value="1"/>
</dbReference>
<organism evidence="1 2">
    <name type="scientific">Secundilactobacillus odoratitofui DSM 19909 = JCM 15043</name>
    <dbReference type="NCBI Taxonomy" id="1423776"/>
    <lineage>
        <taxon>Bacteria</taxon>
        <taxon>Bacillati</taxon>
        <taxon>Bacillota</taxon>
        <taxon>Bacilli</taxon>
        <taxon>Lactobacillales</taxon>
        <taxon>Lactobacillaceae</taxon>
        <taxon>Secundilactobacillus</taxon>
    </lineage>
</organism>
<comment type="caution">
    <text evidence="1">The sequence shown here is derived from an EMBL/GenBank/DDBJ whole genome shotgun (WGS) entry which is preliminary data.</text>
</comment>
<proteinExistence type="predicted"/>
<dbReference type="RefSeq" id="WP_056947535.1">
    <property type="nucleotide sequence ID" value="NZ_AZEE01000028.1"/>
</dbReference>
<dbReference type="EMBL" id="AZEE01000028">
    <property type="protein sequence ID" value="KRK97732.1"/>
    <property type="molecule type" value="Genomic_DNA"/>
</dbReference>
<dbReference type="InterPro" id="IPR023214">
    <property type="entry name" value="HAD_sf"/>
</dbReference>
<dbReference type="SFLD" id="SFLDS00003">
    <property type="entry name" value="Haloacid_Dehalogenase"/>
    <property type="match status" value="1"/>
</dbReference>
<sequence length="256" mass="28694">MYDAIVFFDLDGTLFDDQKNVLPASINAIKQMSQHNILSVISTGRNIFEIQNVLDETGIDSAVSANGSYVQYQGQKLHQEVIDKTVLADFTDFANQEGDAVGYFNNRGFRLSEANELTTTNFKLLRLDARVDPTFYEHEPINFMNVFNTDKEAQYQEKFKGVLSLVRNNPRALDTMKAGVSKRTGIEILLDAAHLANIHTYAFGDQLNDLQMFEMVDTPIAMANGHDLAKQKAAYVTTSNMNNGIVNGLKHFNLIK</sequence>
<dbReference type="Gene3D" id="3.40.50.1000">
    <property type="entry name" value="HAD superfamily/HAD-like"/>
    <property type="match status" value="1"/>
</dbReference>
<dbReference type="Pfam" id="PF08282">
    <property type="entry name" value="Hydrolase_3"/>
    <property type="match status" value="1"/>
</dbReference>
<dbReference type="InterPro" id="IPR000150">
    <property type="entry name" value="Cof"/>
</dbReference>